<dbReference type="PRINTS" id="PR00463">
    <property type="entry name" value="EP450I"/>
</dbReference>
<evidence type="ECO:0000256" key="8">
    <source>
        <dbReference type="ARBA" id="ARBA00023002"/>
    </source>
</evidence>
<keyword evidence="11" id="KW-0472">Membrane</keyword>
<keyword evidence="10 13" id="KW-0503">Monooxygenase</keyword>
<dbReference type="KEGG" id="sind:105159010"/>
<keyword evidence="14" id="KW-0732">Signal</keyword>
<feature type="signal peptide" evidence="14">
    <location>
        <begin position="1"/>
        <end position="24"/>
    </location>
</feature>
<feature type="chain" id="PRO_5026913220" evidence="14">
    <location>
        <begin position="25"/>
        <end position="502"/>
    </location>
</feature>
<dbReference type="Gene3D" id="1.10.630.10">
    <property type="entry name" value="Cytochrome P450"/>
    <property type="match status" value="1"/>
</dbReference>
<evidence type="ECO:0000313" key="15">
    <source>
        <dbReference type="Proteomes" id="UP000504604"/>
    </source>
</evidence>
<keyword evidence="8 13" id="KW-0560">Oxidoreductase</keyword>
<keyword evidence="7" id="KW-1133">Transmembrane helix</keyword>
<evidence type="ECO:0000256" key="2">
    <source>
        <dbReference type="ARBA" id="ARBA00004167"/>
    </source>
</evidence>
<sequence length="502" mass="57620">MILLLILALPVIFMYLFHKNRKAAKPLLPPGPPGLPLIGNLHQFVTPTNLHIHLWKLSRKYGSLMHMKLGPVPVLVVSSAKLAKEVMKTQDSVFCSRPKLLGQQKLSYNCLDIAFSPYSDYWKEMRKVSVVHLFSIKKAQSFRPIREDEISRMVAKIQALASSSDRVVVNLSEMVTDLATTLICRIAFGTRYDERGSESRRFNKLVRDAQAAMADIYVSDYYSLFSWVDKLTGKLAHLDATWKSLDMFYQELIEDHRHRNRPKTLEEEEEEEDILDILIRLKEQNVLSSNLTWDHVKAMLMDIFIAGIDTSTASIIWTMTALMKAPDVMKKVQIEIRELVGRKGKVDEVYIQNLPYLRAVINESLRLYPPIPLIPRETMEDCILEDYKIQAKSMVYVNAWAIARDPEYWEDPDTFFPDRFLNCDVDIKGHHFGVLPFGSGRRICPGIYMGLANVELTVANLLYSFDWELQSGMQEQDIDTDSLPGITVLKKNPLLLVPKKRV</sequence>
<proteinExistence type="inferred from homology"/>
<name>A0A6I9SVF0_SESIN</name>
<comment type="similarity">
    <text evidence="3 13">Belongs to the cytochrome P450 family.</text>
</comment>
<organism evidence="15 16">
    <name type="scientific">Sesamum indicum</name>
    <name type="common">Oriental sesame</name>
    <name type="synonym">Sesamum orientale</name>
    <dbReference type="NCBI Taxonomy" id="4182"/>
    <lineage>
        <taxon>Eukaryota</taxon>
        <taxon>Viridiplantae</taxon>
        <taxon>Streptophyta</taxon>
        <taxon>Embryophyta</taxon>
        <taxon>Tracheophyta</taxon>
        <taxon>Spermatophyta</taxon>
        <taxon>Magnoliopsida</taxon>
        <taxon>eudicotyledons</taxon>
        <taxon>Gunneridae</taxon>
        <taxon>Pentapetalae</taxon>
        <taxon>asterids</taxon>
        <taxon>lamiids</taxon>
        <taxon>Lamiales</taxon>
        <taxon>Pedaliaceae</taxon>
        <taxon>Sesamum</taxon>
    </lineage>
</organism>
<dbReference type="PANTHER" id="PTHR47955">
    <property type="entry name" value="CYTOCHROME P450 FAMILY 71 PROTEIN"/>
    <property type="match status" value="1"/>
</dbReference>
<evidence type="ECO:0000256" key="9">
    <source>
        <dbReference type="ARBA" id="ARBA00023004"/>
    </source>
</evidence>
<dbReference type="PROSITE" id="PS00086">
    <property type="entry name" value="CYTOCHROME_P450"/>
    <property type="match status" value="1"/>
</dbReference>
<keyword evidence="9 12" id="KW-0408">Iron</keyword>
<dbReference type="PRINTS" id="PR00385">
    <property type="entry name" value="P450"/>
</dbReference>
<dbReference type="GO" id="GO:0020037">
    <property type="term" value="F:heme binding"/>
    <property type="evidence" value="ECO:0007669"/>
    <property type="project" value="InterPro"/>
</dbReference>
<dbReference type="FunCoup" id="A0A6I9SVF0">
    <property type="interactions" value="313"/>
</dbReference>
<dbReference type="SUPFAM" id="SSF48264">
    <property type="entry name" value="Cytochrome P450"/>
    <property type="match status" value="1"/>
</dbReference>
<dbReference type="InterPro" id="IPR036396">
    <property type="entry name" value="Cyt_P450_sf"/>
</dbReference>
<dbReference type="GO" id="GO:0016020">
    <property type="term" value="C:membrane"/>
    <property type="evidence" value="ECO:0007669"/>
    <property type="project" value="UniProtKB-SubCell"/>
</dbReference>
<evidence type="ECO:0000256" key="10">
    <source>
        <dbReference type="ARBA" id="ARBA00023033"/>
    </source>
</evidence>
<dbReference type="GO" id="GO:0016705">
    <property type="term" value="F:oxidoreductase activity, acting on paired donors, with incorporation or reduction of molecular oxygen"/>
    <property type="evidence" value="ECO:0007669"/>
    <property type="project" value="InterPro"/>
</dbReference>
<dbReference type="RefSeq" id="XP_011074242.1">
    <property type="nucleotide sequence ID" value="XM_011075940.2"/>
</dbReference>
<gene>
    <name evidence="16" type="primary">LOC105159010</name>
</gene>
<dbReference type="GeneID" id="105159010"/>
<dbReference type="CDD" id="cd11072">
    <property type="entry name" value="CYP71-like"/>
    <property type="match status" value="1"/>
</dbReference>
<comment type="subcellular location">
    <subcellularLocation>
        <location evidence="2">Membrane</location>
        <topology evidence="2">Single-pass membrane protein</topology>
    </subcellularLocation>
</comment>
<dbReference type="Pfam" id="PF00067">
    <property type="entry name" value="p450"/>
    <property type="match status" value="1"/>
</dbReference>
<dbReference type="FunFam" id="1.10.630.10:FF:000011">
    <property type="entry name" value="Cytochrome P450 83B1"/>
    <property type="match status" value="1"/>
</dbReference>
<dbReference type="InParanoid" id="A0A6I9SVF0"/>
<dbReference type="InterPro" id="IPR002401">
    <property type="entry name" value="Cyt_P450_E_grp-I"/>
</dbReference>
<keyword evidence="4 12" id="KW-0349">Heme</keyword>
<evidence type="ECO:0000256" key="11">
    <source>
        <dbReference type="ARBA" id="ARBA00023136"/>
    </source>
</evidence>
<dbReference type="GO" id="GO:0005506">
    <property type="term" value="F:iron ion binding"/>
    <property type="evidence" value="ECO:0007669"/>
    <property type="project" value="InterPro"/>
</dbReference>
<evidence type="ECO:0000256" key="13">
    <source>
        <dbReference type="RuleBase" id="RU000461"/>
    </source>
</evidence>
<evidence type="ECO:0000256" key="14">
    <source>
        <dbReference type="SAM" id="SignalP"/>
    </source>
</evidence>
<dbReference type="PANTHER" id="PTHR47955:SF22">
    <property type="entry name" value="CYTOCHROME P450 83B1-LIKE"/>
    <property type="match status" value="1"/>
</dbReference>
<reference evidence="16" key="1">
    <citation type="submission" date="2025-08" db="UniProtKB">
        <authorList>
            <consortium name="RefSeq"/>
        </authorList>
    </citation>
    <scope>IDENTIFICATION</scope>
</reference>
<evidence type="ECO:0000256" key="1">
    <source>
        <dbReference type="ARBA" id="ARBA00001971"/>
    </source>
</evidence>
<evidence type="ECO:0000256" key="12">
    <source>
        <dbReference type="PIRSR" id="PIRSR602401-1"/>
    </source>
</evidence>
<keyword evidence="5" id="KW-0812">Transmembrane</keyword>
<accession>A0A6I9SVF0</accession>
<comment type="cofactor">
    <cofactor evidence="1 12">
        <name>heme</name>
        <dbReference type="ChEBI" id="CHEBI:30413"/>
    </cofactor>
</comment>
<evidence type="ECO:0000313" key="16">
    <source>
        <dbReference type="RefSeq" id="XP_011074242.1"/>
    </source>
</evidence>
<evidence type="ECO:0000256" key="7">
    <source>
        <dbReference type="ARBA" id="ARBA00022989"/>
    </source>
</evidence>
<dbReference type="InterPro" id="IPR001128">
    <property type="entry name" value="Cyt_P450"/>
</dbReference>
<evidence type="ECO:0000256" key="6">
    <source>
        <dbReference type="ARBA" id="ARBA00022723"/>
    </source>
</evidence>
<feature type="binding site" description="axial binding residue" evidence="12">
    <location>
        <position position="444"/>
    </location>
    <ligand>
        <name>heme</name>
        <dbReference type="ChEBI" id="CHEBI:30413"/>
    </ligand>
    <ligandPart>
        <name>Fe</name>
        <dbReference type="ChEBI" id="CHEBI:18248"/>
    </ligandPart>
</feature>
<dbReference type="OrthoDB" id="899471at2759"/>
<evidence type="ECO:0000256" key="3">
    <source>
        <dbReference type="ARBA" id="ARBA00010617"/>
    </source>
</evidence>
<dbReference type="InterPro" id="IPR017972">
    <property type="entry name" value="Cyt_P450_CS"/>
</dbReference>
<dbReference type="AlphaFoldDB" id="A0A6I9SVF0"/>
<dbReference type="GO" id="GO:0004497">
    <property type="term" value="F:monooxygenase activity"/>
    <property type="evidence" value="ECO:0007669"/>
    <property type="project" value="UniProtKB-KW"/>
</dbReference>
<evidence type="ECO:0000256" key="4">
    <source>
        <dbReference type="ARBA" id="ARBA00022617"/>
    </source>
</evidence>
<keyword evidence="15" id="KW-1185">Reference proteome</keyword>
<dbReference type="Proteomes" id="UP000504604">
    <property type="component" value="Linkage group LG3"/>
</dbReference>
<protein>
    <submittedName>
        <fullName evidence="16">Cytochrome P450 71B36-like</fullName>
    </submittedName>
</protein>
<evidence type="ECO:0000256" key="5">
    <source>
        <dbReference type="ARBA" id="ARBA00022692"/>
    </source>
</evidence>
<keyword evidence="6 12" id="KW-0479">Metal-binding</keyword>